<feature type="compositionally biased region" description="Low complexity" evidence="5">
    <location>
        <begin position="1"/>
        <end position="14"/>
    </location>
</feature>
<dbReference type="Pfam" id="PF04932">
    <property type="entry name" value="Wzy_C"/>
    <property type="match status" value="1"/>
</dbReference>
<evidence type="ECO:0000256" key="2">
    <source>
        <dbReference type="ARBA" id="ARBA00022692"/>
    </source>
</evidence>
<gene>
    <name evidence="8" type="ORF">G9H71_11575</name>
</gene>
<protein>
    <recommendedName>
        <fullName evidence="7">O-antigen ligase-related domain-containing protein</fullName>
    </recommendedName>
</protein>
<keyword evidence="3 6" id="KW-1133">Transmembrane helix</keyword>
<evidence type="ECO:0000256" key="6">
    <source>
        <dbReference type="SAM" id="Phobius"/>
    </source>
</evidence>
<comment type="subcellular location">
    <subcellularLocation>
        <location evidence="1">Membrane</location>
        <topology evidence="1">Multi-pass membrane protein</topology>
    </subcellularLocation>
</comment>
<evidence type="ECO:0000256" key="1">
    <source>
        <dbReference type="ARBA" id="ARBA00004141"/>
    </source>
</evidence>
<dbReference type="InterPro" id="IPR051533">
    <property type="entry name" value="WaaL-like"/>
</dbReference>
<feature type="transmembrane region" description="Helical" evidence="6">
    <location>
        <begin position="153"/>
        <end position="174"/>
    </location>
</feature>
<evidence type="ECO:0000313" key="8">
    <source>
        <dbReference type="EMBL" id="NHC14418.1"/>
    </source>
</evidence>
<dbReference type="Proteomes" id="UP000800981">
    <property type="component" value="Unassembled WGS sequence"/>
</dbReference>
<evidence type="ECO:0000256" key="5">
    <source>
        <dbReference type="SAM" id="MobiDB-lite"/>
    </source>
</evidence>
<evidence type="ECO:0000313" key="9">
    <source>
        <dbReference type="Proteomes" id="UP000800981"/>
    </source>
</evidence>
<keyword evidence="9" id="KW-1185">Reference proteome</keyword>
<evidence type="ECO:0000259" key="7">
    <source>
        <dbReference type="Pfam" id="PF04932"/>
    </source>
</evidence>
<feature type="transmembrane region" description="Helical" evidence="6">
    <location>
        <begin position="27"/>
        <end position="48"/>
    </location>
</feature>
<feature type="transmembrane region" description="Helical" evidence="6">
    <location>
        <begin position="360"/>
        <end position="386"/>
    </location>
</feature>
<feature type="domain" description="O-antigen ligase-related" evidence="7">
    <location>
        <begin position="247"/>
        <end position="376"/>
    </location>
</feature>
<name>A0ABX0GYZ5_9ACTN</name>
<comment type="caution">
    <text evidence="8">The sequence shown here is derived from an EMBL/GenBank/DDBJ whole genome shotgun (WGS) entry which is preliminary data.</text>
</comment>
<feature type="transmembrane region" description="Helical" evidence="6">
    <location>
        <begin position="398"/>
        <end position="418"/>
    </location>
</feature>
<feature type="region of interest" description="Disordered" evidence="5">
    <location>
        <begin position="1"/>
        <end position="25"/>
    </location>
</feature>
<feature type="transmembrane region" description="Helical" evidence="6">
    <location>
        <begin position="60"/>
        <end position="80"/>
    </location>
</feature>
<feature type="transmembrane region" description="Helical" evidence="6">
    <location>
        <begin position="214"/>
        <end position="233"/>
    </location>
</feature>
<evidence type="ECO:0000256" key="4">
    <source>
        <dbReference type="ARBA" id="ARBA00023136"/>
    </source>
</evidence>
<organism evidence="8 9">
    <name type="scientific">Motilibacter deserti</name>
    <dbReference type="NCBI Taxonomy" id="2714956"/>
    <lineage>
        <taxon>Bacteria</taxon>
        <taxon>Bacillati</taxon>
        <taxon>Actinomycetota</taxon>
        <taxon>Actinomycetes</taxon>
        <taxon>Motilibacterales</taxon>
        <taxon>Motilibacteraceae</taxon>
        <taxon>Motilibacter</taxon>
    </lineage>
</organism>
<feature type="transmembrane region" description="Helical" evidence="6">
    <location>
        <begin position="92"/>
        <end position="111"/>
    </location>
</feature>
<keyword evidence="4 6" id="KW-0472">Membrane</keyword>
<dbReference type="InterPro" id="IPR007016">
    <property type="entry name" value="O-antigen_ligase-rel_domated"/>
</dbReference>
<sequence>MALTGPAAGPLLPARPGPRRPAADRPLLRDATDAGVVVGALVLLLYALPPRLVVSGLGAAGRPALMLGFGLFAWWCAMRLVPGLAARGRQPVRWALAAYLLLYVLSYAAGYDRGLDGVEGRSADRGLLVTVALVGTALVVADGVPTRRSLDRLLRTLVLAGAGMSVVGALQHVAGIDLTRHIVVPGLSRNGTLIGIGARGSGDLSRVAGTAGHYIEFGVILGMLLPLALHYALFARSGRERRWRWLLVVVIGVGVPFSISRSAVLALVVGLVVVMAPWRLRAQANVAIGALVALVAVRATQPGLLGTIRSLFTNAGNDPSIQNRTSDYAAVSGYISERPWLGRGQGTFLPDRYVLLDNQLLGTLVSGGVLGLAALLVLFAVAFSLARRARRTAPDEQARSLGQALAAAVAVGLVASATFDSLGFTTFAMTLFLLFGATGALWRLTRGPAAAGRADEPVPDVPVLRERPLLRPLAGQAAR</sequence>
<dbReference type="EMBL" id="JAANNP010000006">
    <property type="protein sequence ID" value="NHC14418.1"/>
    <property type="molecule type" value="Genomic_DNA"/>
</dbReference>
<feature type="transmembrane region" description="Helical" evidence="6">
    <location>
        <begin position="123"/>
        <end position="141"/>
    </location>
</feature>
<accession>A0ABX0GYZ5</accession>
<keyword evidence="2 6" id="KW-0812">Transmembrane</keyword>
<dbReference type="RefSeq" id="WP_166281926.1">
    <property type="nucleotide sequence ID" value="NZ_JAANNP010000006.1"/>
</dbReference>
<feature type="transmembrane region" description="Helical" evidence="6">
    <location>
        <begin position="245"/>
        <end position="276"/>
    </location>
</feature>
<feature type="transmembrane region" description="Helical" evidence="6">
    <location>
        <begin position="424"/>
        <end position="444"/>
    </location>
</feature>
<dbReference type="PANTHER" id="PTHR37422:SF13">
    <property type="entry name" value="LIPOPOLYSACCHARIDE BIOSYNTHESIS PROTEIN PA4999-RELATED"/>
    <property type="match status" value="1"/>
</dbReference>
<reference evidence="8 9" key="1">
    <citation type="submission" date="2020-03" db="EMBL/GenBank/DDBJ databases">
        <title>Two novel Motilibacter sp.</title>
        <authorList>
            <person name="Liu S."/>
        </authorList>
    </citation>
    <scope>NUCLEOTIDE SEQUENCE [LARGE SCALE GENOMIC DNA]</scope>
    <source>
        <strain evidence="8 9">E257</strain>
    </source>
</reference>
<dbReference type="PANTHER" id="PTHR37422">
    <property type="entry name" value="TEICHURONIC ACID BIOSYNTHESIS PROTEIN TUAE"/>
    <property type="match status" value="1"/>
</dbReference>
<evidence type="ECO:0000256" key="3">
    <source>
        <dbReference type="ARBA" id="ARBA00022989"/>
    </source>
</evidence>
<proteinExistence type="predicted"/>